<feature type="domain" description="Cytidyltransferase-like" evidence="10">
    <location>
        <begin position="19"/>
        <end position="146"/>
    </location>
</feature>
<dbReference type="AlphaFoldDB" id="A0A075UQS9"/>
<keyword evidence="12" id="KW-1185">Reference proteome</keyword>
<evidence type="ECO:0000256" key="4">
    <source>
        <dbReference type="ARBA" id="ARBA00022741"/>
    </source>
</evidence>
<dbReference type="PANTHER" id="PTHR21342:SF1">
    <property type="entry name" value="PHOSPHOPANTETHEINE ADENYLYLTRANSFERASE"/>
    <property type="match status" value="1"/>
</dbReference>
<dbReference type="UniPathway" id="UPA00241">
    <property type="reaction ID" value="UER00355"/>
</dbReference>
<dbReference type="PANTHER" id="PTHR21342">
    <property type="entry name" value="PHOSPHOPANTETHEINE ADENYLYLTRANSFERASE"/>
    <property type="match status" value="1"/>
</dbReference>
<keyword evidence="5 9" id="KW-0067">ATP-binding</keyword>
<dbReference type="HAMAP" id="MF_00151">
    <property type="entry name" value="PPAT_bact"/>
    <property type="match status" value="1"/>
</dbReference>
<feature type="binding site" evidence="9">
    <location>
        <begin position="23"/>
        <end position="24"/>
    </location>
    <ligand>
        <name>ATP</name>
        <dbReference type="ChEBI" id="CHEBI:30616"/>
    </ligand>
</feature>
<feature type="binding site" evidence="9">
    <location>
        <begin position="136"/>
        <end position="142"/>
    </location>
    <ligand>
        <name>ATP</name>
        <dbReference type="ChEBI" id="CHEBI:30616"/>
    </ligand>
</feature>
<dbReference type="CDD" id="cd02163">
    <property type="entry name" value="PPAT"/>
    <property type="match status" value="1"/>
</dbReference>
<evidence type="ECO:0000256" key="6">
    <source>
        <dbReference type="ARBA" id="ARBA00022842"/>
    </source>
</evidence>
<dbReference type="InterPro" id="IPR001980">
    <property type="entry name" value="PPAT"/>
</dbReference>
<dbReference type="EC" id="2.7.7.3" evidence="9"/>
<keyword evidence="4 9" id="KW-0547">Nucleotide-binding</keyword>
<dbReference type="Pfam" id="PF01467">
    <property type="entry name" value="CTP_transf_like"/>
    <property type="match status" value="1"/>
</dbReference>
<dbReference type="GO" id="GO:0004595">
    <property type="term" value="F:pantetheine-phosphate adenylyltransferase activity"/>
    <property type="evidence" value="ECO:0007669"/>
    <property type="project" value="UniProtKB-UniRule"/>
</dbReference>
<dbReference type="GO" id="GO:0015937">
    <property type="term" value="P:coenzyme A biosynthetic process"/>
    <property type="evidence" value="ECO:0007669"/>
    <property type="project" value="UniProtKB-UniRule"/>
</dbReference>
<comment type="subcellular location">
    <subcellularLocation>
        <location evidence="9">Cytoplasm</location>
    </subcellularLocation>
</comment>
<evidence type="ECO:0000256" key="2">
    <source>
        <dbReference type="ARBA" id="ARBA00022679"/>
    </source>
</evidence>
<feature type="binding site" evidence="9">
    <location>
        <position position="55"/>
    </location>
    <ligand>
        <name>substrate</name>
    </ligand>
</feature>
<dbReference type="NCBIfam" id="TIGR01510">
    <property type="entry name" value="coaD_prev_kdtB"/>
    <property type="match status" value="1"/>
</dbReference>
<feature type="binding site" evidence="9">
    <location>
        <position position="112"/>
    </location>
    <ligand>
        <name>ATP</name>
        <dbReference type="ChEBI" id="CHEBI:30616"/>
    </ligand>
</feature>
<proteinExistence type="inferred from homology"/>
<feature type="binding site" evidence="9">
    <location>
        <position position="101"/>
    </location>
    <ligand>
        <name>substrate</name>
    </ligand>
</feature>
<evidence type="ECO:0000256" key="8">
    <source>
        <dbReference type="ARBA" id="ARBA00029346"/>
    </source>
</evidence>
<evidence type="ECO:0000313" key="12">
    <source>
        <dbReference type="Proteomes" id="UP000028492"/>
    </source>
</evidence>
<evidence type="ECO:0000256" key="1">
    <source>
        <dbReference type="ARBA" id="ARBA00022490"/>
    </source>
</evidence>
<keyword evidence="7 9" id="KW-0173">Coenzyme A biosynthesis</keyword>
<evidence type="ECO:0000259" key="10">
    <source>
        <dbReference type="Pfam" id="PF01467"/>
    </source>
</evidence>
<dbReference type="Gene3D" id="3.40.50.620">
    <property type="entry name" value="HUPs"/>
    <property type="match status" value="1"/>
</dbReference>
<dbReference type="EMBL" id="CP008953">
    <property type="protein sequence ID" value="AIG74696.1"/>
    <property type="molecule type" value="Genomic_DNA"/>
</dbReference>
<keyword evidence="2 9" id="KW-0808">Transferase</keyword>
<dbReference type="GO" id="GO:0005524">
    <property type="term" value="F:ATP binding"/>
    <property type="evidence" value="ECO:0007669"/>
    <property type="project" value="UniProtKB-KW"/>
</dbReference>
<feature type="binding site" evidence="9">
    <location>
        <begin position="102"/>
        <end position="104"/>
    </location>
    <ligand>
        <name>ATP</name>
        <dbReference type="ChEBI" id="CHEBI:30616"/>
    </ligand>
</feature>
<dbReference type="eggNOG" id="COG0669">
    <property type="taxonomic scope" value="Bacteria"/>
</dbReference>
<sequence>MSAQGATLLGSVRAMRRAVCPGSYDPATNGHLDIIERAAKLFDEVVVAVGVNKSKKGLFTTEERMDMLREITAKLPNVRVDSWQGLLVDYCRENDIIAVAKGLRSVSDFDYELQMAQMNRELTGLETLLMANNPAYGFVSSSLVKEVTALGGDIEHLVPPIVFKRLSEKYSERG</sequence>
<feature type="binding site" evidence="9">
    <location>
        <position position="87"/>
    </location>
    <ligand>
        <name>substrate</name>
    </ligand>
</feature>
<dbReference type="HOGENOM" id="CLU_100149_1_0_11"/>
<dbReference type="InterPro" id="IPR014729">
    <property type="entry name" value="Rossmann-like_a/b/a_fold"/>
</dbReference>
<comment type="catalytic activity">
    <reaction evidence="8 9">
        <text>(R)-4'-phosphopantetheine + ATP + H(+) = 3'-dephospho-CoA + diphosphate</text>
        <dbReference type="Rhea" id="RHEA:19801"/>
        <dbReference type="ChEBI" id="CHEBI:15378"/>
        <dbReference type="ChEBI" id="CHEBI:30616"/>
        <dbReference type="ChEBI" id="CHEBI:33019"/>
        <dbReference type="ChEBI" id="CHEBI:57328"/>
        <dbReference type="ChEBI" id="CHEBI:61723"/>
        <dbReference type="EC" id="2.7.7.3"/>
    </reaction>
</comment>
<protein>
    <recommendedName>
        <fullName evidence="9">Phosphopantetheine adenylyltransferase</fullName>
        <ecNumber evidence="9">2.7.7.3</ecNumber>
    </recommendedName>
    <alternativeName>
        <fullName evidence="9">Dephospho-CoA pyrophosphorylase</fullName>
    </alternativeName>
    <alternativeName>
        <fullName evidence="9">Pantetheine-phosphate adenylyltransferase</fullName>
        <shortName evidence="9">PPAT</shortName>
    </alternativeName>
</protein>
<dbReference type="PRINTS" id="PR01020">
    <property type="entry name" value="LPSBIOSNTHSS"/>
</dbReference>
<dbReference type="SUPFAM" id="SSF52374">
    <property type="entry name" value="Nucleotidylyl transferase"/>
    <property type="match status" value="1"/>
</dbReference>
<name>A0A075UQS9_9PSEU</name>
<comment type="cofactor">
    <cofactor evidence="9">
        <name>Mg(2+)</name>
        <dbReference type="ChEBI" id="CHEBI:18420"/>
    </cofactor>
</comment>
<evidence type="ECO:0000256" key="5">
    <source>
        <dbReference type="ARBA" id="ARBA00022840"/>
    </source>
</evidence>
<feature type="site" description="Transition state stabilizer" evidence="9">
    <location>
        <position position="31"/>
    </location>
</feature>
<dbReference type="STRING" id="208439.AJAP_08985"/>
<keyword evidence="1 9" id="KW-0963">Cytoplasm</keyword>
<feature type="binding site" evidence="9">
    <location>
        <position position="31"/>
    </location>
    <ligand>
        <name>ATP</name>
        <dbReference type="ChEBI" id="CHEBI:30616"/>
    </ligand>
</feature>
<comment type="pathway">
    <text evidence="9">Cofactor biosynthesis; coenzyme A biosynthesis; CoA from (R)-pantothenate: step 4/5.</text>
</comment>
<dbReference type="KEGG" id="aja:AJAP_08985"/>
<feature type="binding site" evidence="9">
    <location>
        <position position="23"/>
    </location>
    <ligand>
        <name>substrate</name>
    </ligand>
</feature>
<comment type="similarity">
    <text evidence="9">Belongs to the bacterial CoaD family.</text>
</comment>
<dbReference type="InterPro" id="IPR004821">
    <property type="entry name" value="Cyt_trans-like"/>
</dbReference>
<keyword evidence="6 9" id="KW-0460">Magnesium</keyword>
<dbReference type="NCBIfam" id="TIGR00125">
    <property type="entry name" value="cyt_tran_rel"/>
    <property type="match status" value="1"/>
</dbReference>
<evidence type="ECO:0000256" key="9">
    <source>
        <dbReference type="HAMAP-Rule" id="MF_00151"/>
    </source>
</evidence>
<accession>A0A075UQS9</accession>
<evidence type="ECO:0000256" key="7">
    <source>
        <dbReference type="ARBA" id="ARBA00022993"/>
    </source>
</evidence>
<gene>
    <name evidence="9 11" type="primary">coaD</name>
    <name evidence="11" type="ORF">AJAP_08985</name>
</gene>
<dbReference type="GO" id="GO:0005737">
    <property type="term" value="C:cytoplasm"/>
    <property type="evidence" value="ECO:0007669"/>
    <property type="project" value="UniProtKB-SubCell"/>
</dbReference>
<keyword evidence="3 9" id="KW-0548">Nucleotidyltransferase</keyword>
<comment type="function">
    <text evidence="9">Reversibly transfers an adenylyl group from ATP to 4'-phosphopantetheine, yielding dephospho-CoA (dPCoA) and pyrophosphate.</text>
</comment>
<evidence type="ECO:0000256" key="3">
    <source>
        <dbReference type="ARBA" id="ARBA00022695"/>
    </source>
</evidence>
<dbReference type="Proteomes" id="UP000028492">
    <property type="component" value="Chromosome"/>
</dbReference>
<evidence type="ECO:0000313" key="11">
    <source>
        <dbReference type="EMBL" id="AIG74696.1"/>
    </source>
</evidence>
<organism evidence="11 12">
    <name type="scientific">Amycolatopsis japonica</name>
    <dbReference type="NCBI Taxonomy" id="208439"/>
    <lineage>
        <taxon>Bacteria</taxon>
        <taxon>Bacillati</taxon>
        <taxon>Actinomycetota</taxon>
        <taxon>Actinomycetes</taxon>
        <taxon>Pseudonocardiales</taxon>
        <taxon>Pseudonocardiaceae</taxon>
        <taxon>Amycolatopsis</taxon>
        <taxon>Amycolatopsis japonica group</taxon>
    </lineage>
</organism>
<comment type="subunit">
    <text evidence="9">Homohexamer.</text>
</comment>
<reference evidence="11 12" key="1">
    <citation type="journal article" date="2014" name="J. Biotechnol.">
        <title>Complete genome sequence of the actinobacterium Amycolatopsis japonica MG417-CF17(T) (=DSM 44213T) producing (S,S)-N,N'-ethylenediaminedisuccinic acid.</title>
        <authorList>
            <person name="Stegmann E."/>
            <person name="Albersmeier A."/>
            <person name="Spohn M."/>
            <person name="Gert H."/>
            <person name="Weber T."/>
            <person name="Wohlleben W."/>
            <person name="Kalinowski J."/>
            <person name="Ruckert C."/>
        </authorList>
    </citation>
    <scope>NUCLEOTIDE SEQUENCE [LARGE SCALE GENOMIC DNA]</scope>
    <source>
        <strain evidence="12">MG417-CF17 (DSM 44213)</strain>
    </source>
</reference>